<evidence type="ECO:0000313" key="3">
    <source>
        <dbReference type="EMBL" id="MDR6213883.1"/>
    </source>
</evidence>
<feature type="transmembrane region" description="Helical" evidence="2">
    <location>
        <begin position="212"/>
        <end position="245"/>
    </location>
</feature>
<dbReference type="Pfam" id="PF06055">
    <property type="entry name" value="ExoD"/>
    <property type="match status" value="1"/>
</dbReference>
<dbReference type="PANTHER" id="PTHR41795">
    <property type="entry name" value="EXOPOLYSACCHARIDE SYNTHESIS PROTEIN"/>
    <property type="match status" value="1"/>
</dbReference>
<feature type="compositionally biased region" description="Low complexity" evidence="1">
    <location>
        <begin position="56"/>
        <end position="65"/>
    </location>
</feature>
<evidence type="ECO:0000313" key="4">
    <source>
        <dbReference type="Proteomes" id="UP001267710"/>
    </source>
</evidence>
<feature type="region of interest" description="Disordered" evidence="1">
    <location>
        <begin position="50"/>
        <end position="78"/>
    </location>
</feature>
<comment type="caution">
    <text evidence="3">The sequence shown here is derived from an EMBL/GenBank/DDBJ whole genome shotgun (WGS) entry which is preliminary data.</text>
</comment>
<feature type="region of interest" description="Disordered" evidence="1">
    <location>
        <begin position="1"/>
        <end position="35"/>
    </location>
</feature>
<keyword evidence="2" id="KW-1133">Transmembrane helix</keyword>
<organism evidence="3 4">
    <name type="scientific">Paracidovorax wautersii</name>
    <dbReference type="NCBI Taxonomy" id="1177982"/>
    <lineage>
        <taxon>Bacteria</taxon>
        <taxon>Pseudomonadati</taxon>
        <taxon>Pseudomonadota</taxon>
        <taxon>Betaproteobacteria</taxon>
        <taxon>Burkholderiales</taxon>
        <taxon>Comamonadaceae</taxon>
        <taxon>Paracidovorax</taxon>
    </lineage>
</organism>
<feature type="transmembrane region" description="Helical" evidence="2">
    <location>
        <begin position="105"/>
        <end position="127"/>
    </location>
</feature>
<gene>
    <name evidence="3" type="ORF">QE399_001572</name>
</gene>
<keyword evidence="2" id="KW-0472">Membrane</keyword>
<dbReference type="RefSeq" id="WP_309827760.1">
    <property type="nucleotide sequence ID" value="NZ_JAVIZX010000001.1"/>
</dbReference>
<accession>A0ABU1IBR0</accession>
<dbReference type="PANTHER" id="PTHR41795:SF1">
    <property type="entry name" value="EXOPOLYSACCHARIDE SYNTHESIS PROTEIN"/>
    <property type="match status" value="1"/>
</dbReference>
<keyword evidence="2" id="KW-0812">Transmembrane</keyword>
<dbReference type="EMBL" id="JAVIZX010000001">
    <property type="protein sequence ID" value="MDR6213883.1"/>
    <property type="molecule type" value="Genomic_DNA"/>
</dbReference>
<feature type="compositionally biased region" description="Low complexity" evidence="1">
    <location>
        <begin position="12"/>
        <end position="27"/>
    </location>
</feature>
<dbReference type="InterPro" id="IPR010331">
    <property type="entry name" value="ExoD"/>
</dbReference>
<sequence length="247" mass="25295">MTASTTTSSTCPRTARSATDASASPTDPKAPGAAAADSLTGILDALGTLARENRPQADGAGPAGADQDKESSPEDAGKVRVGDMVGAFGTRSYGPFLIVPALLEISPIGAVPGVPTVLATMVVLFAAQMLFGAKRLWVPGFVERAGFSARRLERGVQKLRPVACRIDRWFHGRLRRLTTGPFMRVAAAGCIALAITVPLLEVVPFASSIPMAAIALFGLALLVGDGLLMLGACALALGALGMLAVAL</sequence>
<proteinExistence type="predicted"/>
<evidence type="ECO:0000256" key="2">
    <source>
        <dbReference type="SAM" id="Phobius"/>
    </source>
</evidence>
<keyword evidence="4" id="KW-1185">Reference proteome</keyword>
<protein>
    <recommendedName>
        <fullName evidence="5">Exopolysaccharide synthesis, ExoD</fullName>
    </recommendedName>
</protein>
<feature type="transmembrane region" description="Helical" evidence="2">
    <location>
        <begin position="182"/>
        <end position="200"/>
    </location>
</feature>
<feature type="compositionally biased region" description="Basic and acidic residues" evidence="1">
    <location>
        <begin position="66"/>
        <end position="78"/>
    </location>
</feature>
<dbReference type="Proteomes" id="UP001267710">
    <property type="component" value="Unassembled WGS sequence"/>
</dbReference>
<evidence type="ECO:0008006" key="5">
    <source>
        <dbReference type="Google" id="ProtNLM"/>
    </source>
</evidence>
<name>A0ABU1IBR0_9BURK</name>
<reference evidence="3 4" key="1">
    <citation type="submission" date="2023-08" db="EMBL/GenBank/DDBJ databases">
        <title>Functional and genomic diversity of the sorghum phyllosphere microbiome.</title>
        <authorList>
            <person name="Shade A."/>
        </authorList>
    </citation>
    <scope>NUCLEOTIDE SEQUENCE [LARGE SCALE GENOMIC DNA]</scope>
    <source>
        <strain evidence="3 4">SORGH_AS_0335</strain>
    </source>
</reference>
<evidence type="ECO:0000256" key="1">
    <source>
        <dbReference type="SAM" id="MobiDB-lite"/>
    </source>
</evidence>
<feature type="compositionally biased region" description="Polar residues" evidence="1">
    <location>
        <begin position="1"/>
        <end position="11"/>
    </location>
</feature>